<gene>
    <name evidence="3" type="ORF">D6U24_06575</name>
    <name evidence="4" type="ORF">EYB64_04175</name>
    <name evidence="2" type="ORF">F0M16_02970</name>
    <name evidence="5" type="ORF">FLM02_02070</name>
    <name evidence="6" type="ORF">FXF03_13875</name>
</gene>
<evidence type="ECO:0000313" key="4">
    <source>
        <dbReference type="EMBL" id="TBM45041.1"/>
    </source>
</evidence>
<evidence type="ECO:0000313" key="2">
    <source>
        <dbReference type="EMBL" id="KAA1256303.1"/>
    </source>
</evidence>
<evidence type="ECO:0000313" key="10">
    <source>
        <dbReference type="Proteomes" id="UP000323819"/>
    </source>
</evidence>
<name>A0A2K2ULQ2_VIBCL</name>
<dbReference type="Proteomes" id="UP000323819">
    <property type="component" value="Unassembled WGS sequence"/>
</dbReference>
<evidence type="ECO:0000313" key="11">
    <source>
        <dbReference type="Proteomes" id="UP000471242"/>
    </source>
</evidence>
<dbReference type="EMBL" id="VUAA01000002">
    <property type="protein sequence ID" value="KAA1256303.1"/>
    <property type="molecule type" value="Genomic_DNA"/>
</dbReference>
<reference evidence="4 7" key="2">
    <citation type="submission" date="2019-02" db="EMBL/GenBank/DDBJ databases">
        <title>Genomic plasticity associated with the antimicrobial resistance in Vibrio cholerae.</title>
        <authorList>
            <person name="Verma J."/>
            <person name="Bag S."/>
            <person name="Saha B."/>
            <person name="Kumar P."/>
            <person name="Ghosh T.S."/>
            <person name="Dayal M."/>
            <person name="Senapati T."/>
            <person name="Mehra S."/>
            <person name="Dey P."/>
            <person name="Desigamani A."/>
            <person name="Kumar D."/>
            <person name="Rana P."/>
            <person name="Kumar B."/>
            <person name="Maiti T.K."/>
            <person name="Sharma N.C."/>
            <person name="Bhadra R.K."/>
            <person name="Mutreja A."/>
            <person name="Nair G.B."/>
            <person name="Ramamurthy T."/>
            <person name="Das B."/>
        </authorList>
    </citation>
    <scope>NUCLEOTIDE SEQUENCE [LARGE SCALE GENOMIC DNA]</scope>
    <source>
        <strain evidence="4 7">IDH06781</strain>
    </source>
</reference>
<reference evidence="5 8" key="4">
    <citation type="submission" date="2019-07" db="EMBL/GenBank/DDBJ databases">
        <title>Phenotypic and genotypic antimicrobial resistance traits of Vibrio cholerae non-O1/non-O139 isolated from a large Austrian lake frequently associated with cases of infection.</title>
        <authorList>
            <person name="Lepuschitz S."/>
            <person name="Baron S."/>
            <person name="Larvor E."/>
            <person name="Granier S."/>
            <person name="Pretzer C."/>
            <person name="Mach R.L."/>
            <person name="Farnleitner A.H."/>
            <person name="Ruppitsch W."/>
            <person name="Pleininger S."/>
            <person name="Indra A."/>
            <person name="Kirschner A.K.T."/>
        </authorList>
    </citation>
    <scope>NUCLEOTIDE SEQUENCE [LARGE SCALE GENOMIC DNA]</scope>
    <source>
        <strain evidence="5 8">A12JL36W90</strain>
    </source>
</reference>
<evidence type="ECO:0000313" key="7">
    <source>
        <dbReference type="Proteomes" id="UP000294145"/>
    </source>
</evidence>
<dbReference type="Proteomes" id="UP000471242">
    <property type="component" value="Unassembled WGS sequence"/>
</dbReference>
<comment type="caution">
    <text evidence="3">The sequence shown here is derived from an EMBL/GenBank/DDBJ whole genome shotgun (WGS) entry which is preliminary data.</text>
</comment>
<dbReference type="EMBL" id="QZRB01000008">
    <property type="protein sequence ID" value="MVD23015.1"/>
    <property type="molecule type" value="Genomic_DNA"/>
</dbReference>
<keyword evidence="1" id="KW-1133">Transmembrane helix</keyword>
<accession>A0A2K2ULQ2</accession>
<protein>
    <submittedName>
        <fullName evidence="3">Uncharacterized protein</fullName>
    </submittedName>
</protein>
<dbReference type="EMBL" id="SISP01000004">
    <property type="protein sequence ID" value="TBM45041.1"/>
    <property type="molecule type" value="Genomic_DNA"/>
</dbReference>
<dbReference type="Proteomes" id="UP000323225">
    <property type="component" value="Unassembled WGS sequence"/>
</dbReference>
<evidence type="ECO:0000313" key="5">
    <source>
        <dbReference type="EMBL" id="TQP17623.1"/>
    </source>
</evidence>
<reference evidence="6 10" key="3">
    <citation type="submission" date="2019-06" db="EMBL/GenBank/DDBJ databases">
        <title>Vibrio cholerae phylogeny based on whole-genome sequencing reveals genetic diversity and population strucutre.</title>
        <authorList>
            <person name="Zhiqiu Y."/>
            <person name="Bin L."/>
            <person name="Lingyan J."/>
        </authorList>
    </citation>
    <scope>NUCLEOTIDE SEQUENCE [LARGE SCALE GENOMIC DNA]</scope>
    <source>
        <strain evidence="6 10">N2814</strain>
    </source>
</reference>
<evidence type="ECO:0000313" key="3">
    <source>
        <dbReference type="EMBL" id="MVD23015.1"/>
    </source>
</evidence>
<dbReference type="EMBL" id="VSIJ01000033">
    <property type="protein sequence ID" value="TXX65532.1"/>
    <property type="molecule type" value="Genomic_DNA"/>
</dbReference>
<dbReference type="Proteomes" id="UP000294145">
    <property type="component" value="Unassembled WGS sequence"/>
</dbReference>
<sequence length="65" mass="7575">MQSKIHPQTIKTSKNFNRCFSAVFVFYYFRFITLGIVIEALYVRHSVGHVLAQSVKIRSVSPYFC</sequence>
<reference evidence="2 9" key="5">
    <citation type="submission" date="2019-09" db="EMBL/GenBank/DDBJ databases">
        <authorList>
            <person name="Kritzky A."/>
            <person name="Schelkanova E.Y."/>
            <person name="Alkhova Z.V."/>
            <person name="Smirnova N.I."/>
        </authorList>
    </citation>
    <scope>NUCLEOTIDE SEQUENCE [LARGE SCALE GENOMIC DNA]</scope>
    <source>
        <strain evidence="2 9">M1526</strain>
    </source>
</reference>
<keyword evidence="1" id="KW-0812">Transmembrane</keyword>
<dbReference type="Proteomes" id="UP000319979">
    <property type="component" value="Unassembled WGS sequence"/>
</dbReference>
<dbReference type="AlphaFoldDB" id="A0A2K2ULQ2"/>
<evidence type="ECO:0000313" key="6">
    <source>
        <dbReference type="EMBL" id="TXX65532.1"/>
    </source>
</evidence>
<organism evidence="3 11">
    <name type="scientific">Vibrio cholerae</name>
    <dbReference type="NCBI Taxonomy" id="666"/>
    <lineage>
        <taxon>Bacteria</taxon>
        <taxon>Pseudomonadati</taxon>
        <taxon>Pseudomonadota</taxon>
        <taxon>Gammaproteobacteria</taxon>
        <taxon>Vibrionales</taxon>
        <taxon>Vibrionaceae</taxon>
        <taxon>Vibrio</taxon>
    </lineage>
</organism>
<reference evidence="3 11" key="1">
    <citation type="submission" date="2018-09" db="EMBL/GenBank/DDBJ databases">
        <title>Genomic epidemiology reveals two lineages of Vibrio cholerae that can cause global cholera epidemics despite absence of cholera toxin gene.</title>
        <authorList>
            <person name="Wang H."/>
            <person name="Zen W."/>
            <person name="Yu H."/>
            <person name="Zhang W."/>
            <person name="Pan J."/>
            <person name="Yang C."/>
            <person name="Cui Y."/>
        </authorList>
    </citation>
    <scope>NUCLEOTIDE SEQUENCE [LARGE SCALE GENOMIC DNA]</scope>
    <source>
        <strain evidence="3 11">00-1_S85</strain>
    </source>
</reference>
<evidence type="ECO:0000256" key="1">
    <source>
        <dbReference type="SAM" id="Phobius"/>
    </source>
</evidence>
<dbReference type="EMBL" id="VIOS01000007">
    <property type="protein sequence ID" value="TQP17623.1"/>
    <property type="molecule type" value="Genomic_DNA"/>
</dbReference>
<keyword evidence="1" id="KW-0472">Membrane</keyword>
<feature type="transmembrane region" description="Helical" evidence="1">
    <location>
        <begin position="20"/>
        <end position="43"/>
    </location>
</feature>
<proteinExistence type="predicted"/>
<evidence type="ECO:0000313" key="9">
    <source>
        <dbReference type="Proteomes" id="UP000323225"/>
    </source>
</evidence>
<evidence type="ECO:0000313" key="8">
    <source>
        <dbReference type="Proteomes" id="UP000319979"/>
    </source>
</evidence>